<dbReference type="InterPro" id="IPR015424">
    <property type="entry name" value="PyrdxlP-dep_Trfase"/>
</dbReference>
<evidence type="ECO:0000256" key="1">
    <source>
        <dbReference type="ARBA" id="ARBA00022898"/>
    </source>
</evidence>
<sequence>MAQTHTPLNMDFVTSQFPALGKKWVFFDNAGGSQTLQGAIDRIVEFLTTRDVQIGGSYEVSQAAAEALLRGRKAGQTLVNARRLEEIVFGPNTTVLMQTFATTMRGQLSPGDEIVVTHADHESNIGPWRRLEEFGIVIKVWPFDQESMSLRLEDLEPLMTERTKLVCVHHVSNILGQINPIKDYARFVHEHGARICVDGVAYAPHRAIDVQDWDVDYYIFSLYKCYGPHVAIMYGKYEHLAELDGLYHYFYGKDKVPGKLEPGNANYELAFSTEGVVAYLAELGQQAGATGSEREKLVAGFGAIAEQERALTDRTLAWLNARNDAYVIGRPDNPGNTRVPTIAFRFEGRNSGEIARAMDDHGIAIRFGDFHSRRLIEELGESHDDGVVRVSMVHYNTVEQVDRLTQALSEIASSKELAS</sequence>
<evidence type="ECO:0000313" key="4">
    <source>
        <dbReference type="Proteomes" id="UP000022447"/>
    </source>
</evidence>
<dbReference type="STRING" id="1449350.OCH239_03835"/>
<keyword evidence="1" id="KW-0663">Pyridoxal phosphate</keyword>
<dbReference type="RefSeq" id="WP_037262916.1">
    <property type="nucleotide sequence ID" value="NZ_JALZ01000011.1"/>
</dbReference>
<dbReference type="InterPro" id="IPR000192">
    <property type="entry name" value="Aminotrans_V_dom"/>
</dbReference>
<gene>
    <name evidence="3" type="ORF">OCH239_03835</name>
</gene>
<dbReference type="Gene3D" id="3.40.640.10">
    <property type="entry name" value="Type I PLP-dependent aspartate aminotransferase-like (Major domain)"/>
    <property type="match status" value="1"/>
</dbReference>
<dbReference type="NCBIfam" id="TIGR01976">
    <property type="entry name" value="am_tr_V_VC1184"/>
    <property type="match status" value="1"/>
</dbReference>
<dbReference type="EMBL" id="JALZ01000011">
    <property type="protein sequence ID" value="ETX14420.1"/>
    <property type="molecule type" value="Genomic_DNA"/>
</dbReference>
<proteinExistence type="predicted"/>
<keyword evidence="3" id="KW-0032">Aminotransferase</keyword>
<name>X7EF04_9RHOB</name>
<dbReference type="InterPro" id="IPR011340">
    <property type="entry name" value="Cys_dSase-rel"/>
</dbReference>
<feature type="domain" description="Aminotransferase class V" evidence="2">
    <location>
        <begin position="25"/>
        <end position="404"/>
    </location>
</feature>
<dbReference type="InterPro" id="IPR015421">
    <property type="entry name" value="PyrdxlP-dep_Trfase_major"/>
</dbReference>
<dbReference type="Proteomes" id="UP000022447">
    <property type="component" value="Unassembled WGS sequence"/>
</dbReference>
<comment type="caution">
    <text evidence="3">The sequence shown here is derived from an EMBL/GenBank/DDBJ whole genome shotgun (WGS) entry which is preliminary data.</text>
</comment>
<dbReference type="PATRIC" id="fig|1449350.3.peg.2501"/>
<dbReference type="eggNOG" id="COG0520">
    <property type="taxonomic scope" value="Bacteria"/>
</dbReference>
<dbReference type="SUPFAM" id="SSF53383">
    <property type="entry name" value="PLP-dependent transferases"/>
    <property type="match status" value="1"/>
</dbReference>
<evidence type="ECO:0000259" key="2">
    <source>
        <dbReference type="Pfam" id="PF00266"/>
    </source>
</evidence>
<dbReference type="Gene3D" id="3.90.1150.10">
    <property type="entry name" value="Aspartate Aminotransferase, domain 1"/>
    <property type="match status" value="1"/>
</dbReference>
<dbReference type="GO" id="GO:0008483">
    <property type="term" value="F:transaminase activity"/>
    <property type="evidence" value="ECO:0007669"/>
    <property type="project" value="UniProtKB-KW"/>
</dbReference>
<dbReference type="Pfam" id="PF00266">
    <property type="entry name" value="Aminotran_5"/>
    <property type="match status" value="1"/>
</dbReference>
<reference evidence="3 4" key="1">
    <citation type="submission" date="2014-01" db="EMBL/GenBank/DDBJ databases">
        <title>Roseivivax halodurans JCM 10272 Genome Sequencing.</title>
        <authorList>
            <person name="Lai Q."/>
            <person name="Li G."/>
            <person name="Shao Z."/>
        </authorList>
    </citation>
    <scope>NUCLEOTIDE SEQUENCE [LARGE SCALE GENOMIC DNA]</scope>
    <source>
        <strain evidence="3 4">JCM 10272</strain>
    </source>
</reference>
<evidence type="ECO:0000313" key="3">
    <source>
        <dbReference type="EMBL" id="ETX14420.1"/>
    </source>
</evidence>
<dbReference type="PANTHER" id="PTHR43586:SF21">
    <property type="entry name" value="PYRIDOXAL PHOSPHATE (PLP)-DEPENDENT ASPARTATE AMINOTRANSFERASE SUPERFAMILY"/>
    <property type="match status" value="1"/>
</dbReference>
<keyword evidence="3" id="KW-0808">Transferase</keyword>
<dbReference type="AlphaFoldDB" id="X7EF04"/>
<dbReference type="PANTHER" id="PTHR43586">
    <property type="entry name" value="CYSTEINE DESULFURASE"/>
    <property type="match status" value="1"/>
</dbReference>
<organism evidence="3 4">
    <name type="scientific">Roseivivax halodurans JCM 10272</name>
    <dbReference type="NCBI Taxonomy" id="1449350"/>
    <lineage>
        <taxon>Bacteria</taxon>
        <taxon>Pseudomonadati</taxon>
        <taxon>Pseudomonadota</taxon>
        <taxon>Alphaproteobacteria</taxon>
        <taxon>Rhodobacterales</taxon>
        <taxon>Roseobacteraceae</taxon>
        <taxon>Roseivivax</taxon>
    </lineage>
</organism>
<accession>X7EF04</accession>
<dbReference type="InterPro" id="IPR015422">
    <property type="entry name" value="PyrdxlP-dep_Trfase_small"/>
</dbReference>
<keyword evidence="4" id="KW-1185">Reference proteome</keyword>
<protein>
    <submittedName>
        <fullName evidence="3">Aminotransferase</fullName>
    </submittedName>
</protein>